<dbReference type="PROSITE" id="PS51762">
    <property type="entry name" value="GH16_2"/>
    <property type="match status" value="1"/>
</dbReference>
<keyword evidence="5" id="KW-1185">Reference proteome</keyword>
<evidence type="ECO:0000256" key="2">
    <source>
        <dbReference type="SAM" id="SignalP"/>
    </source>
</evidence>
<dbReference type="OrthoDB" id="4781at2759"/>
<accession>A0A8J2RP26</accession>
<name>A0A8J2RP26_9CRUS</name>
<feature type="signal peptide" evidence="2">
    <location>
        <begin position="1"/>
        <end position="19"/>
    </location>
</feature>
<reference evidence="4" key="1">
    <citation type="submission" date="2021-11" db="EMBL/GenBank/DDBJ databases">
        <authorList>
            <person name="Schell T."/>
        </authorList>
    </citation>
    <scope>NUCLEOTIDE SEQUENCE</scope>
    <source>
        <strain evidence="4">M5</strain>
    </source>
</reference>
<dbReference type="CDD" id="cd08024">
    <property type="entry name" value="GH16_CCF"/>
    <property type="match status" value="1"/>
</dbReference>
<evidence type="ECO:0000256" key="1">
    <source>
        <dbReference type="ARBA" id="ARBA00006865"/>
    </source>
</evidence>
<dbReference type="PANTHER" id="PTHR10963">
    <property type="entry name" value="GLYCOSYL HYDROLASE-RELATED"/>
    <property type="match status" value="1"/>
</dbReference>
<dbReference type="GO" id="GO:0005975">
    <property type="term" value="P:carbohydrate metabolic process"/>
    <property type="evidence" value="ECO:0007669"/>
    <property type="project" value="InterPro"/>
</dbReference>
<comment type="similarity">
    <text evidence="1">Belongs to the glycosyl hydrolase 16 family.</text>
</comment>
<organism evidence="4 5">
    <name type="scientific">Daphnia galeata</name>
    <dbReference type="NCBI Taxonomy" id="27404"/>
    <lineage>
        <taxon>Eukaryota</taxon>
        <taxon>Metazoa</taxon>
        <taxon>Ecdysozoa</taxon>
        <taxon>Arthropoda</taxon>
        <taxon>Crustacea</taxon>
        <taxon>Branchiopoda</taxon>
        <taxon>Diplostraca</taxon>
        <taxon>Cladocera</taxon>
        <taxon>Anomopoda</taxon>
        <taxon>Daphniidae</taxon>
        <taxon>Daphnia</taxon>
    </lineage>
</organism>
<sequence>MKHLLFIFSILSLVISVFTQTSGTLIFQEDFNTLDRSRWMHLITAWRGGNNEFQYYTNRTENSYVKNGVLFIKPTLTADRFNNNFLYTGTLDLNKEGCNINWDNGCLVNAGAEIINPIQSARIVTSNSFSFTYGTVEVRAKMPRGDWIWPAIWMLPTDSVYGNWPASGEIDIVETRGNADLTCNDGQGKIGNSRMYSTLHWGPDAGRNQYPKTSWPKSLTNGNTFSSDFHVYRLEWLSTGITFKVDGQVIGSVSPPAGGFWEFSGLTGTNPWAAGTKMAPFDKRFHFVLNVAVGGNFFPDGCVNVPYDKPWVRTSSTQMRDFWEKRCQWYPTWYRTSRDDAAMQVDYIRVWSA</sequence>
<proteinExistence type="inferred from homology"/>
<dbReference type="Pfam" id="PF00722">
    <property type="entry name" value="Glyco_hydro_16"/>
    <property type="match status" value="1"/>
</dbReference>
<dbReference type="AlphaFoldDB" id="A0A8J2RP26"/>
<dbReference type="InterPro" id="IPR013320">
    <property type="entry name" value="ConA-like_dom_sf"/>
</dbReference>
<evidence type="ECO:0000259" key="3">
    <source>
        <dbReference type="PROSITE" id="PS51762"/>
    </source>
</evidence>
<dbReference type="InterPro" id="IPR050546">
    <property type="entry name" value="Glycosyl_Hydrlase_16"/>
</dbReference>
<gene>
    <name evidence="4" type="ORF">DGAL_LOCUS7489</name>
</gene>
<evidence type="ECO:0000313" key="5">
    <source>
        <dbReference type="Proteomes" id="UP000789390"/>
    </source>
</evidence>
<dbReference type="Gene3D" id="2.60.120.200">
    <property type="match status" value="1"/>
</dbReference>
<comment type="caution">
    <text evidence="4">The sequence shown here is derived from an EMBL/GenBank/DDBJ whole genome shotgun (WGS) entry which is preliminary data.</text>
</comment>
<dbReference type="PANTHER" id="PTHR10963:SF55">
    <property type="entry name" value="GLYCOSIDE HYDROLASE FAMILY 16 PROTEIN"/>
    <property type="match status" value="1"/>
</dbReference>
<dbReference type="SUPFAM" id="SSF49899">
    <property type="entry name" value="Concanavalin A-like lectins/glucanases"/>
    <property type="match status" value="1"/>
</dbReference>
<feature type="domain" description="GH16" evidence="3">
    <location>
        <begin position="6"/>
        <end position="353"/>
    </location>
</feature>
<evidence type="ECO:0000313" key="4">
    <source>
        <dbReference type="EMBL" id="CAH0104581.1"/>
    </source>
</evidence>
<dbReference type="InterPro" id="IPR000757">
    <property type="entry name" value="Beta-glucanase-like"/>
</dbReference>
<keyword evidence="2" id="KW-0732">Signal</keyword>
<dbReference type="GO" id="GO:0004553">
    <property type="term" value="F:hydrolase activity, hydrolyzing O-glycosyl compounds"/>
    <property type="evidence" value="ECO:0007669"/>
    <property type="project" value="InterPro"/>
</dbReference>
<dbReference type="Proteomes" id="UP000789390">
    <property type="component" value="Unassembled WGS sequence"/>
</dbReference>
<dbReference type="EMBL" id="CAKKLH010000146">
    <property type="protein sequence ID" value="CAH0104581.1"/>
    <property type="molecule type" value="Genomic_DNA"/>
</dbReference>
<feature type="chain" id="PRO_5035268220" description="GH16 domain-containing protein" evidence="2">
    <location>
        <begin position="20"/>
        <end position="353"/>
    </location>
</feature>
<protein>
    <recommendedName>
        <fullName evidence="3">GH16 domain-containing protein</fullName>
    </recommendedName>
</protein>